<gene>
    <name evidence="3" type="ORF">O3W52_29790</name>
</gene>
<dbReference type="PROSITE" id="PS01047">
    <property type="entry name" value="HMA_1"/>
    <property type="match status" value="1"/>
</dbReference>
<sequence length="65" mass="6988">MQRYKIDDMSCGHCVSTVEKAIRGIDPAAKVNADLGTREVSVETTADSSTIVQALKTAGYDSLRL</sequence>
<dbReference type="SUPFAM" id="SSF55008">
    <property type="entry name" value="HMA, heavy metal-associated domain"/>
    <property type="match status" value="1"/>
</dbReference>
<evidence type="ECO:0000259" key="2">
    <source>
        <dbReference type="PROSITE" id="PS50846"/>
    </source>
</evidence>
<accession>A0ABT4KPM0</accession>
<dbReference type="InterPro" id="IPR036163">
    <property type="entry name" value="HMA_dom_sf"/>
</dbReference>
<name>A0ABT4KPM0_9HYPH</name>
<protein>
    <submittedName>
        <fullName evidence="3">Heavy-metal-associated domain-containing protein</fullName>
    </submittedName>
</protein>
<dbReference type="CDD" id="cd00371">
    <property type="entry name" value="HMA"/>
    <property type="match status" value="1"/>
</dbReference>
<proteinExistence type="predicted"/>
<evidence type="ECO:0000313" key="3">
    <source>
        <dbReference type="EMBL" id="MCZ4093917.1"/>
    </source>
</evidence>
<feature type="domain" description="HMA" evidence="2">
    <location>
        <begin position="1"/>
        <end position="63"/>
    </location>
</feature>
<dbReference type="Pfam" id="PF00403">
    <property type="entry name" value="HMA"/>
    <property type="match status" value="1"/>
</dbReference>
<dbReference type="Proteomes" id="UP001079430">
    <property type="component" value="Unassembled WGS sequence"/>
</dbReference>
<dbReference type="InterPro" id="IPR006121">
    <property type="entry name" value="HMA_dom"/>
</dbReference>
<dbReference type="PROSITE" id="PS50846">
    <property type="entry name" value="HMA_2"/>
    <property type="match status" value="1"/>
</dbReference>
<dbReference type="EMBL" id="JAPVOI010000006">
    <property type="protein sequence ID" value="MCZ4093917.1"/>
    <property type="molecule type" value="Genomic_DNA"/>
</dbReference>
<dbReference type="RefSeq" id="WP_269285842.1">
    <property type="nucleotide sequence ID" value="NZ_JAPVOI010000006.1"/>
</dbReference>
<comment type="caution">
    <text evidence="3">The sequence shown here is derived from an EMBL/GenBank/DDBJ whole genome shotgun (WGS) entry which is preliminary data.</text>
</comment>
<evidence type="ECO:0000313" key="4">
    <source>
        <dbReference type="Proteomes" id="UP001079430"/>
    </source>
</evidence>
<dbReference type="InterPro" id="IPR017969">
    <property type="entry name" value="Heavy-metal-associated_CS"/>
</dbReference>
<keyword evidence="1" id="KW-0479">Metal-binding</keyword>
<dbReference type="Gene3D" id="3.30.70.100">
    <property type="match status" value="1"/>
</dbReference>
<reference evidence="3" key="1">
    <citation type="submission" date="2022-10" db="EMBL/GenBank/DDBJ databases">
        <title>Whole genome sequencing of three plant growth promoting bacteria isolated from Vachellia tortilis subsp. raddiana in Morocco.</title>
        <authorList>
            <person name="Hnini M."/>
            <person name="Zouagui R."/>
            <person name="Zouagui H."/>
            <person name="Chemao Elfihri M.-W."/>
            <person name="Ibrahimi A."/>
            <person name="Sbabou L."/>
            <person name="Aurag J."/>
        </authorList>
    </citation>
    <scope>NUCLEOTIDE SEQUENCE</scope>
    <source>
        <strain evidence="3">LMR678</strain>
    </source>
</reference>
<keyword evidence="4" id="KW-1185">Reference proteome</keyword>
<evidence type="ECO:0000256" key="1">
    <source>
        <dbReference type="ARBA" id="ARBA00022723"/>
    </source>
</evidence>
<organism evidence="3 4">
    <name type="scientific">Sinorhizobium psoraleae</name>
    <dbReference type="NCBI Taxonomy" id="520838"/>
    <lineage>
        <taxon>Bacteria</taxon>
        <taxon>Pseudomonadati</taxon>
        <taxon>Pseudomonadota</taxon>
        <taxon>Alphaproteobacteria</taxon>
        <taxon>Hyphomicrobiales</taxon>
        <taxon>Rhizobiaceae</taxon>
        <taxon>Sinorhizobium/Ensifer group</taxon>
        <taxon>Sinorhizobium</taxon>
    </lineage>
</organism>